<evidence type="ECO:0000313" key="6">
    <source>
        <dbReference type="Proteomes" id="UP000229681"/>
    </source>
</evidence>
<dbReference type="FunFam" id="3.40.50.720:FF:000084">
    <property type="entry name" value="Short-chain dehydrogenase reductase"/>
    <property type="match status" value="1"/>
</dbReference>
<accession>A0A2M8PYF8</accession>
<comment type="similarity">
    <text evidence="1">Belongs to the short-chain dehydrogenases/reductases (SDR) family.</text>
</comment>
<dbReference type="InterPro" id="IPR002347">
    <property type="entry name" value="SDR_fam"/>
</dbReference>
<protein>
    <submittedName>
        <fullName evidence="4">3-oxoacyl-ACP reductase</fullName>
    </submittedName>
</protein>
<dbReference type="EMBL" id="PGTL01000014">
    <property type="protein sequence ID" value="PJF42550.1"/>
    <property type="molecule type" value="Genomic_DNA"/>
</dbReference>
<accession>A0A2M8PFG1</accession>
<dbReference type="AlphaFoldDB" id="A0A2M8PYF8"/>
<dbReference type="Proteomes" id="UP000229681">
    <property type="component" value="Unassembled WGS sequence"/>
</dbReference>
<gene>
    <name evidence="3" type="ORF">CUN49_06505</name>
    <name evidence="4" type="ORF">CUN50_03700</name>
</gene>
<proteinExistence type="inferred from homology"/>
<dbReference type="InterPro" id="IPR036291">
    <property type="entry name" value="NAD(P)-bd_dom_sf"/>
</dbReference>
<sequence length="260" mass="27298">MDLGLKDKVALIAAASKGLGYGVARAMGREGAHLSICSRDAEQVRRAAEKLSAETGAQVLAVPCDVRDAAAIEAWIAQTVARWGRIDALLVNAGGPPAMTFKETTDAHWQAAFELTLLSAIRLIRAALPHMSSGSAILTITSSSIKEPIERLGLSTVMRAGVAGLVKTLADELASDGIRINNLIPGRIDTDRVAQLDQNTASVRGITFEQARAEAVSKIPLRRLGTIDEFGAAAAFLLSPAASYITGATLRIDGGAMRSI</sequence>
<keyword evidence="2" id="KW-0560">Oxidoreductase</keyword>
<evidence type="ECO:0000256" key="1">
    <source>
        <dbReference type="ARBA" id="ARBA00006484"/>
    </source>
</evidence>
<dbReference type="EMBL" id="PGTM01000069">
    <property type="protein sequence ID" value="PJF36241.1"/>
    <property type="molecule type" value="Genomic_DNA"/>
</dbReference>
<evidence type="ECO:0000256" key="2">
    <source>
        <dbReference type="ARBA" id="ARBA00023002"/>
    </source>
</evidence>
<dbReference type="SUPFAM" id="SSF51735">
    <property type="entry name" value="NAD(P)-binding Rossmann-fold domains"/>
    <property type="match status" value="1"/>
</dbReference>
<dbReference type="CDD" id="cd05344">
    <property type="entry name" value="BKR_like_SDR_like"/>
    <property type="match status" value="1"/>
</dbReference>
<comment type="caution">
    <text evidence="4">The sequence shown here is derived from an EMBL/GenBank/DDBJ whole genome shotgun (WGS) entry which is preliminary data.</text>
</comment>
<dbReference type="PRINTS" id="PR00081">
    <property type="entry name" value="GDHRDH"/>
</dbReference>
<name>A0A2M8PYF8_9CHLR</name>
<dbReference type="Gene3D" id="3.40.50.720">
    <property type="entry name" value="NAD(P)-binding Rossmann-like Domain"/>
    <property type="match status" value="1"/>
</dbReference>
<dbReference type="Pfam" id="PF13561">
    <property type="entry name" value="adh_short_C2"/>
    <property type="match status" value="1"/>
</dbReference>
<evidence type="ECO:0000313" key="3">
    <source>
        <dbReference type="EMBL" id="PJF36241.1"/>
    </source>
</evidence>
<organism evidence="4 5">
    <name type="scientific">Candidatus Thermofonsia Clade 1 bacterium</name>
    <dbReference type="NCBI Taxonomy" id="2364210"/>
    <lineage>
        <taxon>Bacteria</taxon>
        <taxon>Bacillati</taxon>
        <taxon>Chloroflexota</taxon>
        <taxon>Candidatus Thermofontia</taxon>
        <taxon>Candidatus Thermofonsia Clade 1</taxon>
    </lineage>
</organism>
<dbReference type="Proteomes" id="UP000228947">
    <property type="component" value="Unassembled WGS sequence"/>
</dbReference>
<evidence type="ECO:0000313" key="5">
    <source>
        <dbReference type="Proteomes" id="UP000228947"/>
    </source>
</evidence>
<evidence type="ECO:0000313" key="4">
    <source>
        <dbReference type="EMBL" id="PJF42550.1"/>
    </source>
</evidence>
<dbReference type="GO" id="GO:0016491">
    <property type="term" value="F:oxidoreductase activity"/>
    <property type="evidence" value="ECO:0007669"/>
    <property type="project" value="UniProtKB-KW"/>
</dbReference>
<dbReference type="PANTHER" id="PTHR43943:SF17">
    <property type="entry name" value="3-PHENYLPROPIONATE-DIHYDRODIOL_CINNAMIC ACID-DIHYDRODIOL DEHYDROGENASE"/>
    <property type="match status" value="1"/>
</dbReference>
<reference evidence="5 6" key="1">
    <citation type="submission" date="2017-11" db="EMBL/GenBank/DDBJ databases">
        <title>Evolution of Phototrophy in the Chloroflexi Phylum Driven by Horizontal Gene Transfer.</title>
        <authorList>
            <person name="Ward L.M."/>
            <person name="Hemp J."/>
            <person name="Shih P.M."/>
            <person name="Mcglynn S.E."/>
            <person name="Fischer W."/>
        </authorList>
    </citation>
    <scope>NUCLEOTIDE SEQUENCE [LARGE SCALE GENOMIC DNA]</scope>
    <source>
        <strain evidence="4">CP1_1M</strain>
        <strain evidence="3">JP3_13</strain>
    </source>
</reference>
<dbReference type="PANTHER" id="PTHR43943">
    <property type="entry name" value="DEHYDROGENASE/REDUCTASE (SDR FAMILY) MEMBER 4"/>
    <property type="match status" value="1"/>
</dbReference>